<dbReference type="SUPFAM" id="SSF55874">
    <property type="entry name" value="ATPase domain of HSP90 chaperone/DNA topoisomerase II/histidine kinase"/>
    <property type="match status" value="1"/>
</dbReference>
<dbReference type="SUPFAM" id="SSF47384">
    <property type="entry name" value="Homodimeric domain of signal transducing histidine kinase"/>
    <property type="match status" value="1"/>
</dbReference>
<dbReference type="InterPro" id="IPR011006">
    <property type="entry name" value="CheY-like_superfamily"/>
</dbReference>
<dbReference type="InterPro" id="IPR005467">
    <property type="entry name" value="His_kinase_dom"/>
</dbReference>
<keyword evidence="7" id="KW-0067">ATP-binding</keyword>
<dbReference type="InterPro" id="IPR036890">
    <property type="entry name" value="HATPase_C_sf"/>
</dbReference>
<dbReference type="CDD" id="cd00082">
    <property type="entry name" value="HisKA"/>
    <property type="match status" value="1"/>
</dbReference>
<evidence type="ECO:0000313" key="16">
    <source>
        <dbReference type="EMBL" id="SSC65207.1"/>
    </source>
</evidence>
<dbReference type="PRINTS" id="PR00344">
    <property type="entry name" value="BCTRLSENSOR"/>
</dbReference>
<dbReference type="SUPFAM" id="SSF52172">
    <property type="entry name" value="CheY-like"/>
    <property type="match status" value="2"/>
</dbReference>
<dbReference type="PROSITE" id="PS50112">
    <property type="entry name" value="PAS"/>
    <property type="match status" value="2"/>
</dbReference>
<dbReference type="SUPFAM" id="SSF55785">
    <property type="entry name" value="PYP-like sensor domain (PAS domain)"/>
    <property type="match status" value="4"/>
</dbReference>
<evidence type="ECO:0000256" key="5">
    <source>
        <dbReference type="ARBA" id="ARBA00022741"/>
    </source>
</evidence>
<feature type="domain" description="PAS" evidence="15">
    <location>
        <begin position="148"/>
        <end position="194"/>
    </location>
</feature>
<dbReference type="GO" id="GO:0005524">
    <property type="term" value="F:ATP binding"/>
    <property type="evidence" value="ECO:0007669"/>
    <property type="project" value="UniProtKB-KW"/>
</dbReference>
<dbReference type="SMART" id="SM00387">
    <property type="entry name" value="HATPase_c"/>
    <property type="match status" value="1"/>
</dbReference>
<keyword evidence="4" id="KW-0808">Transferase</keyword>
<dbReference type="InterPro" id="IPR036097">
    <property type="entry name" value="HisK_dim/P_sf"/>
</dbReference>
<evidence type="ECO:0000256" key="7">
    <source>
        <dbReference type="ARBA" id="ARBA00022840"/>
    </source>
</evidence>
<name>A0A376AC14_9HYPH</name>
<dbReference type="Proteomes" id="UP000254764">
    <property type="component" value="Unassembled WGS sequence"/>
</dbReference>
<dbReference type="STRING" id="1336235.GCA_000518785_02053"/>
<evidence type="ECO:0000313" key="17">
    <source>
        <dbReference type="Proteomes" id="UP000254764"/>
    </source>
</evidence>
<dbReference type="InterPro" id="IPR003594">
    <property type="entry name" value="HATPase_dom"/>
</dbReference>
<dbReference type="InterPro" id="IPR004358">
    <property type="entry name" value="Sig_transdc_His_kin-like_C"/>
</dbReference>
<dbReference type="InterPro" id="IPR013656">
    <property type="entry name" value="PAS_4"/>
</dbReference>
<dbReference type="PANTHER" id="PTHR45339">
    <property type="entry name" value="HYBRID SIGNAL TRANSDUCTION HISTIDINE KINASE J"/>
    <property type="match status" value="1"/>
</dbReference>
<dbReference type="InterPro" id="IPR035965">
    <property type="entry name" value="PAS-like_dom_sf"/>
</dbReference>
<feature type="domain" description="Response regulatory" evidence="14">
    <location>
        <begin position="1054"/>
        <end position="1175"/>
    </location>
</feature>
<dbReference type="Pfam" id="PF00512">
    <property type="entry name" value="HisKA"/>
    <property type="match status" value="1"/>
</dbReference>
<feature type="modified residue" description="4-aspartylphosphate" evidence="11">
    <location>
        <position position="1108"/>
    </location>
</feature>
<dbReference type="PROSITE" id="PS50109">
    <property type="entry name" value="HIS_KIN"/>
    <property type="match status" value="1"/>
</dbReference>
<dbReference type="Gene3D" id="3.40.50.2300">
    <property type="match status" value="2"/>
</dbReference>
<dbReference type="GO" id="GO:0000155">
    <property type="term" value="F:phosphorelay sensor kinase activity"/>
    <property type="evidence" value="ECO:0007669"/>
    <property type="project" value="InterPro"/>
</dbReference>
<dbReference type="Pfam" id="PF00989">
    <property type="entry name" value="PAS"/>
    <property type="match status" value="1"/>
</dbReference>
<feature type="region of interest" description="Disordered" evidence="12">
    <location>
        <begin position="1197"/>
        <end position="1239"/>
    </location>
</feature>
<keyword evidence="8" id="KW-0902">Two-component regulatory system</keyword>
<evidence type="ECO:0000256" key="2">
    <source>
        <dbReference type="ARBA" id="ARBA00012438"/>
    </source>
</evidence>
<dbReference type="SMART" id="SM00448">
    <property type="entry name" value="REC"/>
    <property type="match status" value="2"/>
</dbReference>
<evidence type="ECO:0000256" key="6">
    <source>
        <dbReference type="ARBA" id="ARBA00022777"/>
    </source>
</evidence>
<dbReference type="Pfam" id="PF12860">
    <property type="entry name" value="PAS_7"/>
    <property type="match status" value="3"/>
</dbReference>
<reference evidence="17" key="1">
    <citation type="submission" date="2018-07" db="EMBL/GenBank/DDBJ databases">
        <authorList>
            <person name="Peiro R."/>
            <person name="Begona"/>
            <person name="Cbmso G."/>
            <person name="Lopez M."/>
            <person name="Gonzalez S."/>
        </authorList>
    </citation>
    <scope>NUCLEOTIDE SEQUENCE [LARGE SCALE GENOMIC DNA]</scope>
</reference>
<dbReference type="InterPro" id="IPR000014">
    <property type="entry name" value="PAS"/>
</dbReference>
<dbReference type="SMART" id="SM00091">
    <property type="entry name" value="PAS"/>
    <property type="match status" value="5"/>
</dbReference>
<feature type="domain" description="Histidine kinase" evidence="13">
    <location>
        <begin position="815"/>
        <end position="1036"/>
    </location>
</feature>
<feature type="domain" description="Response regulatory" evidence="14">
    <location>
        <begin position="1248"/>
        <end position="1368"/>
    </location>
</feature>
<accession>A0A376AC14</accession>
<evidence type="ECO:0000256" key="9">
    <source>
        <dbReference type="ARBA" id="ARBA00064003"/>
    </source>
</evidence>
<keyword evidence="17" id="KW-1185">Reference proteome</keyword>
<dbReference type="InterPro" id="IPR003661">
    <property type="entry name" value="HisK_dim/P_dom"/>
</dbReference>
<evidence type="ECO:0000259" key="15">
    <source>
        <dbReference type="PROSITE" id="PS50112"/>
    </source>
</evidence>
<dbReference type="NCBIfam" id="TIGR00229">
    <property type="entry name" value="sensory_box"/>
    <property type="match status" value="2"/>
</dbReference>
<evidence type="ECO:0000259" key="13">
    <source>
        <dbReference type="PROSITE" id="PS50109"/>
    </source>
</evidence>
<dbReference type="CDD" id="cd16922">
    <property type="entry name" value="HATPase_EvgS-ArcB-TorS-like"/>
    <property type="match status" value="1"/>
</dbReference>
<feature type="domain" description="PAS" evidence="15">
    <location>
        <begin position="405"/>
        <end position="474"/>
    </location>
</feature>
<comment type="subunit">
    <text evidence="9">At low DSF concentrations, interacts with RpfF.</text>
</comment>
<keyword evidence="6" id="KW-0418">Kinase</keyword>
<dbReference type="EC" id="2.7.13.3" evidence="2"/>
<dbReference type="Pfam" id="PF00072">
    <property type="entry name" value="Response_reg"/>
    <property type="match status" value="2"/>
</dbReference>
<dbReference type="CDD" id="cd17546">
    <property type="entry name" value="REC_hyHK_CKI1_RcsC-like"/>
    <property type="match status" value="2"/>
</dbReference>
<dbReference type="GO" id="GO:0006355">
    <property type="term" value="P:regulation of DNA-templated transcription"/>
    <property type="evidence" value="ECO:0007669"/>
    <property type="project" value="InterPro"/>
</dbReference>
<dbReference type="Gene3D" id="1.10.287.130">
    <property type="match status" value="1"/>
</dbReference>
<evidence type="ECO:0000256" key="10">
    <source>
        <dbReference type="ARBA" id="ARBA00068150"/>
    </source>
</evidence>
<feature type="modified residue" description="4-aspartylphosphate" evidence="11">
    <location>
        <position position="1297"/>
    </location>
</feature>
<dbReference type="FunFam" id="1.10.287.130:FF:000002">
    <property type="entry name" value="Two-component osmosensing histidine kinase"/>
    <property type="match status" value="1"/>
</dbReference>
<dbReference type="PROSITE" id="PS50110">
    <property type="entry name" value="RESPONSE_REGULATORY"/>
    <property type="match status" value="2"/>
</dbReference>
<organism evidence="16 17">
    <name type="scientific">Ciceribacter selenitireducens ATCC BAA-1503</name>
    <dbReference type="NCBI Taxonomy" id="1336235"/>
    <lineage>
        <taxon>Bacteria</taxon>
        <taxon>Pseudomonadati</taxon>
        <taxon>Pseudomonadota</taxon>
        <taxon>Alphaproteobacteria</taxon>
        <taxon>Hyphomicrobiales</taxon>
        <taxon>Rhizobiaceae</taxon>
        <taxon>Ciceribacter</taxon>
    </lineage>
</organism>
<dbReference type="Pfam" id="PF08448">
    <property type="entry name" value="PAS_4"/>
    <property type="match status" value="2"/>
</dbReference>
<proteinExistence type="predicted"/>
<evidence type="ECO:0000256" key="4">
    <source>
        <dbReference type="ARBA" id="ARBA00022679"/>
    </source>
</evidence>
<evidence type="ECO:0000256" key="8">
    <source>
        <dbReference type="ARBA" id="ARBA00023012"/>
    </source>
</evidence>
<dbReference type="SMART" id="SM00388">
    <property type="entry name" value="HisKA"/>
    <property type="match status" value="1"/>
</dbReference>
<dbReference type="Gene3D" id="3.30.565.10">
    <property type="entry name" value="Histidine kinase-like ATPase, C-terminal domain"/>
    <property type="match status" value="1"/>
</dbReference>
<evidence type="ECO:0000256" key="12">
    <source>
        <dbReference type="SAM" id="MobiDB-lite"/>
    </source>
</evidence>
<keyword evidence="3 11" id="KW-0597">Phosphoprotein</keyword>
<dbReference type="EMBL" id="UEYP01000019">
    <property type="protein sequence ID" value="SSC65207.1"/>
    <property type="molecule type" value="Genomic_DNA"/>
</dbReference>
<sequence length="1383" mass="153652">MNMGGDLLNLACEKIAELEVPAFIKDSELRYVVVNEAYARFFREAPEAFAGKTDRELFGRLEDGVRDDRERQVVVFGDEQTTLVFDPFAHDRYPLRVERFFGDDDSIYVFGMFEEAPPRVSKSKRAGPSKTGQAAGAAARAEACGGCADTLFRATLEDLPVATYVRDELHRMVFANRAFLEIVGQPLQQLIGKTEQEAFPERGDRYHAENCRILEDGETMEVEDCFVRKDGIVVPVISRASRITMPNGARYMVGSVTDISALKSRETQLVEAQDEAEGLHRHVESLLRSMPVGVLILSADHAIDYANDAFYDMLETDAPVDMAGWHYRDFIAYTVRRVGSTNVDDDVERIFNRRLVQFNDPENTTTSRAETLSGRILAIRSKRLASGKILITYSDITALHQREQESVLYRTAIEQLPVPVFIRDGERRLIFANSAYAALQGEQQDKFYGLNEEEMFPRLGQQLREENLHLLENGEPIERAQDLPLAEGRIHSVITRLNRITTPDQRRYLVGSITDVSDLKARERELMQAQARAEKLYGDIVNILRIMPVGVIILNEDLVIEFANSKSREIWEWPADRVLEGTTFRDYAKTNQDRGWVWEGGKDFESGLVDRVAELRTLDGTIQRELVYPDGKQVLITTTSLADRKFLVTYSDFTELRRQEREFSEAREQLERLGQFMTDATRVMAQGLAVIEDGVIIQSNESLVRMLAVPQALLDPGQSWHAGFAYCARRGDFGPEPMAVLKDWQEKVHSENGFSATFLSNGKTWIQMEATASGRGHWMVVCTDITELKTREAELTVLLARSEAADKAKSEFLANMSHEIRTPMNGVLGMAELLARSVLDTRQKTFVDIIVKSGNALLTIINDILDFSKIDAGQLKLRKVPFDPVEAIEDVATLLSASAADKDIELIVRGDATVRHMVSGDPGRFRQIVTNLVGNAIKFTEKGHVLIELSSAPCDASQSMLTMRIEDTGIGIPEDKRASIFEKFSQVDTSSTRRHEGTGLGLAITAGLVDLFGGSIDVESTVGEGSVFTVRIPFTMAHERHKLQPLPVNVDGARVLVIDDNDINRRILTEQLALWGFDGVAVESGSAAMAVLEEAHRLGVTIDALVIDYQMPVMNGIDVARMIRADKRFEAIAMVFLTSMDMVGDERIFQQLNVQAHLMKPARANLLRNAIVEVVRAARLGSAAGGRQRAEHVARLVASHPNSRRSLPAADIGSARQPAPPALQTDRDGAAGAAGPVRTASNARTECDVLVAEDNEVNQIVFRQILQAVGLSHNVVTNGREAIDAWRALHPRLIIMDVSMPVLNGHQAARTIREAEKAEGEGRHVPIIGVTAHALDSDREACLAAGMDDYLSKPVSPEQLEAKIERWLGHSLRDGSGLLDLGH</sequence>
<evidence type="ECO:0000256" key="11">
    <source>
        <dbReference type="PROSITE-ProRule" id="PRU00169"/>
    </source>
</evidence>
<dbReference type="InterPro" id="IPR013767">
    <property type="entry name" value="PAS_fold"/>
</dbReference>
<gene>
    <name evidence="16" type="ORF">RHIZ70_915</name>
</gene>
<comment type="catalytic activity">
    <reaction evidence="1">
        <text>ATP + protein L-histidine = ADP + protein N-phospho-L-histidine.</text>
        <dbReference type="EC" id="2.7.13.3"/>
    </reaction>
</comment>
<dbReference type="Pfam" id="PF02518">
    <property type="entry name" value="HATPase_c"/>
    <property type="match status" value="1"/>
</dbReference>
<protein>
    <recommendedName>
        <fullName evidence="10">Sensory/regulatory protein RpfC</fullName>
        <ecNumber evidence="2">2.7.13.3</ecNumber>
    </recommendedName>
</protein>
<evidence type="ECO:0000256" key="3">
    <source>
        <dbReference type="ARBA" id="ARBA00022553"/>
    </source>
</evidence>
<dbReference type="PANTHER" id="PTHR45339:SF1">
    <property type="entry name" value="HYBRID SIGNAL TRANSDUCTION HISTIDINE KINASE J"/>
    <property type="match status" value="1"/>
</dbReference>
<dbReference type="InterPro" id="IPR001789">
    <property type="entry name" value="Sig_transdc_resp-reg_receiver"/>
</dbReference>
<keyword evidence="5" id="KW-0547">Nucleotide-binding</keyword>
<evidence type="ECO:0000256" key="1">
    <source>
        <dbReference type="ARBA" id="ARBA00000085"/>
    </source>
</evidence>
<evidence type="ECO:0000259" key="14">
    <source>
        <dbReference type="PROSITE" id="PS50110"/>
    </source>
</evidence>
<dbReference type="Gene3D" id="3.30.450.20">
    <property type="entry name" value="PAS domain"/>
    <property type="match status" value="5"/>
</dbReference>
<dbReference type="FunFam" id="3.30.565.10:FF:000010">
    <property type="entry name" value="Sensor histidine kinase RcsC"/>
    <property type="match status" value="1"/>
</dbReference>
<dbReference type="CDD" id="cd00130">
    <property type="entry name" value="PAS"/>
    <property type="match status" value="2"/>
</dbReference>